<proteinExistence type="predicted"/>
<evidence type="ECO:0000313" key="1">
    <source>
        <dbReference type="Proteomes" id="UP000095286"/>
    </source>
</evidence>
<dbReference type="WBParaSite" id="RSKR_0000031800.1">
    <property type="protein sequence ID" value="RSKR_0000031800.1"/>
    <property type="gene ID" value="RSKR_0000031800"/>
</dbReference>
<evidence type="ECO:0000313" key="2">
    <source>
        <dbReference type="WBParaSite" id="RSKR_0000031800.1"/>
    </source>
</evidence>
<name>A0AC35TGK0_9BILA</name>
<accession>A0AC35TGK0</accession>
<protein>
    <submittedName>
        <fullName evidence="2">Palmitoyl-protein thioesterase 1</fullName>
    </submittedName>
</protein>
<organism evidence="1 2">
    <name type="scientific">Rhabditophanes sp. KR3021</name>
    <dbReference type="NCBI Taxonomy" id="114890"/>
    <lineage>
        <taxon>Eukaryota</taxon>
        <taxon>Metazoa</taxon>
        <taxon>Ecdysozoa</taxon>
        <taxon>Nematoda</taxon>
        <taxon>Chromadorea</taxon>
        <taxon>Rhabditida</taxon>
        <taxon>Tylenchina</taxon>
        <taxon>Panagrolaimomorpha</taxon>
        <taxon>Strongyloidoidea</taxon>
        <taxon>Alloionematidae</taxon>
        <taxon>Rhabditophanes</taxon>
    </lineage>
</organism>
<sequence>MRCFGHILICFVFVCSTFCRHHNTINSEQNYKNVSLPIVLWHGMGDSCCNPLSMGSVKRLLEDTLKGVYVHSLELGDNVVSDTEHGFFANMNEIVDMACQKIKADAELQNGYNSIGFSQGGLFVRALAQRCPFPKMNYLVSIGGPQQGIYGFPFCIGNSKACKIVSKLLNYGAYESFIQKSVVQAQYWHDPIRSDLYKNRSIFLADINNENKINVDYKENIEDLKGMILVKFLKDEMIVPRESSWFGFFGADGSTVSKMENTTLYLEDRIGLKALHESGRLHFLEVNGEHLRISGKELVDKIVIPYLK</sequence>
<dbReference type="Proteomes" id="UP000095286">
    <property type="component" value="Unplaced"/>
</dbReference>
<reference evidence="2" key="1">
    <citation type="submission" date="2016-11" db="UniProtKB">
        <authorList>
            <consortium name="WormBaseParasite"/>
        </authorList>
    </citation>
    <scope>IDENTIFICATION</scope>
    <source>
        <strain evidence="2">KR3021</strain>
    </source>
</reference>